<dbReference type="OrthoDB" id="11098at2157"/>
<sequence>MKLITIIPAYNEEKAIIKVVRESLKYSEVLVIDDGSEDDTALLAKNAGAIVISHPHNLGKGAALKTGIKYAQNHDYGTMVFIDGDGQHDPHLIPLLSSKVNGNDLVIGSRFKEGSPQYMPIQRRISNRFTTFIISKLTGYTLTDSQSGFRALSSTAGNIFLNIGYNDYIFESEMLYMAYKNNLQLEEVNIPCYYGEEKSYVTSKHALKYLFFVIKRILRKFKRRVFS</sequence>
<accession>A0A8T8K8Y9</accession>
<protein>
    <submittedName>
        <fullName evidence="2">Glycosyltransferase family 2 protein</fullName>
    </submittedName>
</protein>
<keyword evidence="3" id="KW-1185">Reference proteome</keyword>
<dbReference type="Gene3D" id="3.90.550.10">
    <property type="entry name" value="Spore Coat Polysaccharide Biosynthesis Protein SpsA, Chain A"/>
    <property type="match status" value="1"/>
</dbReference>
<reference evidence="2" key="1">
    <citation type="submission" date="2020-07" db="EMBL/GenBank/DDBJ databases">
        <title>Methanobacterium. sp. MethCan genome.</title>
        <authorList>
            <person name="Postec A."/>
            <person name="Quemeneur M."/>
        </authorList>
    </citation>
    <scope>NUCLEOTIDE SEQUENCE</scope>
    <source>
        <strain evidence="2">MethCAN</strain>
    </source>
</reference>
<dbReference type="Proteomes" id="UP000681041">
    <property type="component" value="Chromosome"/>
</dbReference>
<dbReference type="RefSeq" id="WP_211532529.1">
    <property type="nucleotide sequence ID" value="NZ_CP058560.1"/>
</dbReference>
<dbReference type="GO" id="GO:0006487">
    <property type="term" value="P:protein N-linked glycosylation"/>
    <property type="evidence" value="ECO:0007669"/>
    <property type="project" value="TreeGrafter"/>
</dbReference>
<dbReference type="AlphaFoldDB" id="A0A8T8K8Y9"/>
<dbReference type="PANTHER" id="PTHR10859:SF91">
    <property type="entry name" value="DOLICHYL-PHOSPHATE BETA-GLUCOSYLTRANSFERASE"/>
    <property type="match status" value="1"/>
</dbReference>
<dbReference type="InterPro" id="IPR029044">
    <property type="entry name" value="Nucleotide-diphossugar_trans"/>
</dbReference>
<dbReference type="SUPFAM" id="SSF53448">
    <property type="entry name" value="Nucleotide-diphospho-sugar transferases"/>
    <property type="match status" value="1"/>
</dbReference>
<feature type="domain" description="Glycosyltransferase 2-like" evidence="1">
    <location>
        <begin position="6"/>
        <end position="152"/>
    </location>
</feature>
<name>A0A8T8K8Y9_9EURY</name>
<dbReference type="InterPro" id="IPR001173">
    <property type="entry name" value="Glyco_trans_2-like"/>
</dbReference>
<proteinExistence type="predicted"/>
<dbReference type="Pfam" id="PF00535">
    <property type="entry name" value="Glycos_transf_2"/>
    <property type="match status" value="1"/>
</dbReference>
<dbReference type="EMBL" id="CP058560">
    <property type="protein sequence ID" value="QUH23573.1"/>
    <property type="molecule type" value="Genomic_DNA"/>
</dbReference>
<dbReference type="PANTHER" id="PTHR10859">
    <property type="entry name" value="GLYCOSYL TRANSFERASE"/>
    <property type="match status" value="1"/>
</dbReference>
<organism evidence="2 3">
    <name type="scientific">Methanobacterium alkalithermotolerans</name>
    <dbReference type="NCBI Taxonomy" id="2731220"/>
    <lineage>
        <taxon>Archaea</taxon>
        <taxon>Methanobacteriati</taxon>
        <taxon>Methanobacteriota</taxon>
        <taxon>Methanomada group</taxon>
        <taxon>Methanobacteria</taxon>
        <taxon>Methanobacteriales</taxon>
        <taxon>Methanobacteriaceae</taxon>
        <taxon>Methanobacterium</taxon>
    </lineage>
</organism>
<gene>
    <name evidence="2" type="ORF">HYG87_07270</name>
</gene>
<evidence type="ECO:0000313" key="2">
    <source>
        <dbReference type="EMBL" id="QUH23573.1"/>
    </source>
</evidence>
<dbReference type="CDD" id="cd04179">
    <property type="entry name" value="DPM_DPG-synthase_like"/>
    <property type="match status" value="1"/>
</dbReference>
<evidence type="ECO:0000313" key="3">
    <source>
        <dbReference type="Proteomes" id="UP000681041"/>
    </source>
</evidence>
<evidence type="ECO:0000259" key="1">
    <source>
        <dbReference type="Pfam" id="PF00535"/>
    </source>
</evidence>
<dbReference type="KEGG" id="meme:HYG87_07270"/>
<dbReference type="GeneID" id="64820553"/>